<dbReference type="RefSeq" id="WP_160115744.1">
    <property type="nucleotide sequence ID" value="NZ_FNUY01000004.1"/>
</dbReference>
<proteinExistence type="predicted"/>
<organism evidence="2 3">
    <name type="scientific">Bosea lathyri</name>
    <dbReference type="NCBI Taxonomy" id="1036778"/>
    <lineage>
        <taxon>Bacteria</taxon>
        <taxon>Pseudomonadati</taxon>
        <taxon>Pseudomonadota</taxon>
        <taxon>Alphaproteobacteria</taxon>
        <taxon>Hyphomicrobiales</taxon>
        <taxon>Boseaceae</taxon>
        <taxon>Bosea</taxon>
    </lineage>
</organism>
<accession>A0A1H5Z3V7</accession>
<dbReference type="Proteomes" id="UP000236743">
    <property type="component" value="Unassembled WGS sequence"/>
</dbReference>
<evidence type="ECO:0000313" key="3">
    <source>
        <dbReference type="Proteomes" id="UP000236743"/>
    </source>
</evidence>
<reference evidence="2 3" key="1">
    <citation type="submission" date="2016-10" db="EMBL/GenBank/DDBJ databases">
        <authorList>
            <person name="de Groot N.N."/>
        </authorList>
    </citation>
    <scope>NUCLEOTIDE SEQUENCE [LARGE SCALE GENOMIC DNA]</scope>
    <source>
        <strain evidence="2 3">DSM 26656</strain>
    </source>
</reference>
<feature type="region of interest" description="Disordered" evidence="1">
    <location>
        <begin position="1"/>
        <end position="21"/>
    </location>
</feature>
<keyword evidence="3" id="KW-1185">Reference proteome</keyword>
<name>A0A1H5Z3V7_9HYPH</name>
<dbReference type="AlphaFoldDB" id="A0A1H5Z3V7"/>
<evidence type="ECO:0000313" key="2">
    <source>
        <dbReference type="EMBL" id="SEG30854.1"/>
    </source>
</evidence>
<protein>
    <submittedName>
        <fullName evidence="2">Uncharacterized protein</fullName>
    </submittedName>
</protein>
<sequence>MAKKRHAGQGEPYGRSLPAHHVRSERFASDDIDAAVQHVSACGLKLSIRPLGPRPGRIELNAVSRALDGVIFIRSGFEEPEKGASEPPAGSFSFFGTLRGALRSFTRHDHSRRRSR</sequence>
<dbReference type="OrthoDB" id="7285481at2"/>
<evidence type="ECO:0000256" key="1">
    <source>
        <dbReference type="SAM" id="MobiDB-lite"/>
    </source>
</evidence>
<gene>
    <name evidence="2" type="ORF">SAMN04488115_104234</name>
</gene>
<dbReference type="EMBL" id="FNUY01000004">
    <property type="protein sequence ID" value="SEG30854.1"/>
    <property type="molecule type" value="Genomic_DNA"/>
</dbReference>